<proteinExistence type="predicted"/>
<protein>
    <recommendedName>
        <fullName evidence="2">DMAP1-binding domain-containing protein</fullName>
    </recommendedName>
</protein>
<dbReference type="SUPFAM" id="SSF56801">
    <property type="entry name" value="Acetyl-CoA synthetase-like"/>
    <property type="match status" value="1"/>
</dbReference>
<dbReference type="InterPro" id="IPR000873">
    <property type="entry name" value="AMP-dep_synth/lig_dom"/>
</dbReference>
<dbReference type="Pfam" id="PF06464">
    <property type="entry name" value="DMAP_binding"/>
    <property type="match status" value="1"/>
</dbReference>
<dbReference type="PROSITE" id="PS51912">
    <property type="entry name" value="DMAP1_BIND"/>
    <property type="match status" value="1"/>
</dbReference>
<dbReference type="Gene3D" id="3.40.50.12780">
    <property type="entry name" value="N-terminal domain of ligase-like"/>
    <property type="match status" value="1"/>
</dbReference>
<reference evidence="3" key="1">
    <citation type="submission" date="2022-12" db="EMBL/GenBank/DDBJ databases">
        <authorList>
            <person name="Petersen C."/>
        </authorList>
    </citation>
    <scope>NUCLEOTIDE SEQUENCE</scope>
    <source>
        <strain evidence="3">IBT 29677</strain>
    </source>
</reference>
<name>A0A9W9SLM6_9EURO</name>
<dbReference type="Proteomes" id="UP001147747">
    <property type="component" value="Unassembled WGS sequence"/>
</dbReference>
<gene>
    <name evidence="3" type="ORF">N7509_011702</name>
</gene>
<dbReference type="InterPro" id="IPR010506">
    <property type="entry name" value="DMAP1-bd"/>
</dbReference>
<dbReference type="GO" id="GO:0005829">
    <property type="term" value="C:cytosol"/>
    <property type="evidence" value="ECO:0007669"/>
    <property type="project" value="TreeGrafter"/>
</dbReference>
<dbReference type="OrthoDB" id="4523419at2759"/>
<dbReference type="PANTHER" id="PTHR22754">
    <property type="entry name" value="DISCO-INTERACTING PROTEIN 2 DIP2 -RELATED"/>
    <property type="match status" value="1"/>
</dbReference>
<evidence type="ECO:0000313" key="3">
    <source>
        <dbReference type="EMBL" id="KAJ5378583.1"/>
    </source>
</evidence>
<feature type="region of interest" description="Disordered" evidence="1">
    <location>
        <begin position="103"/>
        <end position="165"/>
    </location>
</feature>
<dbReference type="AlphaFoldDB" id="A0A9W9SLM6"/>
<dbReference type="RefSeq" id="XP_056482369.1">
    <property type="nucleotide sequence ID" value="XM_056636339.1"/>
</dbReference>
<keyword evidence="4" id="KW-1185">Reference proteome</keyword>
<dbReference type="Pfam" id="PF00501">
    <property type="entry name" value="AMP-binding"/>
    <property type="match status" value="1"/>
</dbReference>
<reference evidence="3" key="2">
    <citation type="journal article" date="2023" name="IMA Fungus">
        <title>Comparative genomic study of the Penicillium genus elucidates a diverse pangenome and 15 lateral gene transfer events.</title>
        <authorList>
            <person name="Petersen C."/>
            <person name="Sorensen T."/>
            <person name="Nielsen M.R."/>
            <person name="Sondergaard T.E."/>
            <person name="Sorensen J.L."/>
            <person name="Fitzpatrick D.A."/>
            <person name="Frisvad J.C."/>
            <person name="Nielsen K.L."/>
        </authorList>
    </citation>
    <scope>NUCLEOTIDE SEQUENCE</scope>
    <source>
        <strain evidence="3">IBT 29677</strain>
    </source>
</reference>
<accession>A0A9W9SLM6</accession>
<feature type="compositionally biased region" description="Polar residues" evidence="1">
    <location>
        <begin position="79"/>
        <end position="90"/>
    </location>
</feature>
<dbReference type="GeneID" id="81375319"/>
<evidence type="ECO:0000313" key="4">
    <source>
        <dbReference type="Proteomes" id="UP001147747"/>
    </source>
</evidence>
<dbReference type="SMART" id="SM01137">
    <property type="entry name" value="DMAP_binding"/>
    <property type="match status" value="1"/>
</dbReference>
<comment type="caution">
    <text evidence="3">The sequence shown here is derived from an EMBL/GenBank/DDBJ whole genome shotgun (WGS) entry which is preliminary data.</text>
</comment>
<organism evidence="3 4">
    <name type="scientific">Penicillium cosmopolitanum</name>
    <dbReference type="NCBI Taxonomy" id="1131564"/>
    <lineage>
        <taxon>Eukaryota</taxon>
        <taxon>Fungi</taxon>
        <taxon>Dikarya</taxon>
        <taxon>Ascomycota</taxon>
        <taxon>Pezizomycotina</taxon>
        <taxon>Eurotiomycetes</taxon>
        <taxon>Eurotiomycetidae</taxon>
        <taxon>Eurotiales</taxon>
        <taxon>Aspergillaceae</taxon>
        <taxon>Penicillium</taxon>
    </lineage>
</organism>
<sequence length="506" mass="55838">MSDESPELQSALRTLDRELEEGDITEKGYQKRRTVLLSQFLGPNKPLDLNAHATSSHADSLSGSHIAPPAILNVRPPTADSSHPTISSPTYAAAYDGSGGYGYDHGANTDMQDPSPAPTGGSHDRDSTGMLQTFDRAPSASSYDSLFLPRPGPGGSQGPDGSRTATLMSQNYAFNPETQTEYAQPEYAQPEYSQQEYAQPEYAQPEYSQAEYGQPEYAHDDMGAYDPASGGVTRQSTMLDSQQGYFSDFAGQQHDDYRDSYGGGGFHRYSQSGEAFSPTANMAPPFIPASELAQHGPAIQHLLPLEPRDIPFAVNDPHEKNTPMSSFDNLPAVLRHRARAHPKQPAYWVLDQKGKEIASITWDKLASRAEKVAQVIRDKSNLYRGDRVALIYRETEIIEFAVALLGCFIAGVVAVPINSLDDYQSLNLVLTSTQAHLALTTENNLKGFQRDITAQKLNWPRGVEWWKTNEFGSFHPKKKDDSPPLLFPTWHISSLLELRQEICVAW</sequence>
<dbReference type="EMBL" id="JAPZBU010000011">
    <property type="protein sequence ID" value="KAJ5378583.1"/>
    <property type="molecule type" value="Genomic_DNA"/>
</dbReference>
<evidence type="ECO:0000256" key="1">
    <source>
        <dbReference type="SAM" id="MobiDB-lite"/>
    </source>
</evidence>
<feature type="domain" description="DMAP1-binding" evidence="2">
    <location>
        <begin position="1"/>
        <end position="96"/>
    </location>
</feature>
<feature type="region of interest" description="Disordered" evidence="1">
    <location>
        <begin position="42"/>
        <end position="91"/>
    </location>
</feature>
<feature type="region of interest" description="Disordered" evidence="1">
    <location>
        <begin position="1"/>
        <end position="28"/>
    </location>
</feature>
<evidence type="ECO:0000259" key="2">
    <source>
        <dbReference type="PROSITE" id="PS51912"/>
    </source>
</evidence>
<feature type="compositionally biased region" description="Polar residues" evidence="1">
    <location>
        <begin position="52"/>
        <end position="63"/>
    </location>
</feature>
<dbReference type="PANTHER" id="PTHR22754:SF32">
    <property type="entry name" value="DISCO-INTERACTING PROTEIN 2"/>
    <property type="match status" value="1"/>
</dbReference>
<dbReference type="InterPro" id="IPR042099">
    <property type="entry name" value="ANL_N_sf"/>
</dbReference>